<evidence type="ECO:0000313" key="1">
    <source>
        <dbReference type="EMBL" id="MBR7839260.1"/>
    </source>
</evidence>
<organism evidence="1 2">
    <name type="scientific">Actinospica durhamensis</name>
    <dbReference type="NCBI Taxonomy" id="1508375"/>
    <lineage>
        <taxon>Bacteria</taxon>
        <taxon>Bacillati</taxon>
        <taxon>Actinomycetota</taxon>
        <taxon>Actinomycetes</taxon>
        <taxon>Catenulisporales</taxon>
        <taxon>Actinospicaceae</taxon>
        <taxon>Actinospica</taxon>
    </lineage>
</organism>
<dbReference type="EMBL" id="JAGSOG010000407">
    <property type="protein sequence ID" value="MBR7839260.1"/>
    <property type="molecule type" value="Genomic_DNA"/>
</dbReference>
<comment type="caution">
    <text evidence="1">The sequence shown here is derived from an EMBL/GenBank/DDBJ whole genome shotgun (WGS) entry which is preliminary data.</text>
</comment>
<proteinExistence type="predicted"/>
<name>A0A941EWR0_9ACTN</name>
<reference evidence="1" key="1">
    <citation type="submission" date="2021-04" db="EMBL/GenBank/DDBJ databases">
        <title>Genome based classification of Actinospica acidithermotolerans sp. nov., an actinobacterium isolated from an Indonesian hot spring.</title>
        <authorList>
            <person name="Kusuma A.B."/>
            <person name="Putra K.E."/>
            <person name="Nafisah S."/>
            <person name="Loh J."/>
            <person name="Nouioui I."/>
            <person name="Goodfellow M."/>
        </authorList>
    </citation>
    <scope>NUCLEOTIDE SEQUENCE</scope>
    <source>
        <strain evidence="1">CSCA 57</strain>
    </source>
</reference>
<dbReference type="AlphaFoldDB" id="A0A941EWR0"/>
<evidence type="ECO:0000313" key="2">
    <source>
        <dbReference type="Proteomes" id="UP000675781"/>
    </source>
</evidence>
<dbReference type="RefSeq" id="WP_212533699.1">
    <property type="nucleotide sequence ID" value="NZ_JAGSOG010000407.1"/>
</dbReference>
<gene>
    <name evidence="1" type="ORF">KDL01_38725</name>
</gene>
<protein>
    <submittedName>
        <fullName evidence="1">Uncharacterized protein</fullName>
    </submittedName>
</protein>
<dbReference type="Proteomes" id="UP000675781">
    <property type="component" value="Unassembled WGS sequence"/>
</dbReference>
<sequence length="104" mass="11974">MPTEDDTVDLRFLDWRETTAASLINRVGHETITEFRIWLTGAQTAGQNLGDTEFVALAEFLGAELRNLYHRELSTEYPELSEALRYLSFDESLHAVYCATHERH</sequence>
<keyword evidence="2" id="KW-1185">Reference proteome</keyword>
<accession>A0A941EWR0</accession>